<dbReference type="PaxDb" id="411460-RUMTOR_01934"/>
<reference evidence="1 2" key="1">
    <citation type="submission" date="2007-03" db="EMBL/GenBank/DDBJ databases">
        <authorList>
            <person name="Fulton L."/>
            <person name="Clifton S."/>
            <person name="Fulton B."/>
            <person name="Xu J."/>
            <person name="Minx P."/>
            <person name="Pepin K.H."/>
            <person name="Johnson M."/>
            <person name="Thiruvilangam P."/>
            <person name="Bhonagiri V."/>
            <person name="Nash W.E."/>
            <person name="Mardis E.R."/>
            <person name="Wilson R.K."/>
        </authorList>
    </citation>
    <scope>NUCLEOTIDE SEQUENCE [LARGE SCALE GENOMIC DNA]</scope>
    <source>
        <strain evidence="1 2">ATCC 27756</strain>
    </source>
</reference>
<accession>A5KNV8</accession>
<sequence length="83" mass="9546">MCYLNLSQIARLQALKKHLETFRKNHPKFPSFLNAVSHNALEEGTVIEISVTSPSDKNYVTNIKLRQDDLDFLRELQSLNSKS</sequence>
<protein>
    <submittedName>
        <fullName evidence="1">Uncharacterized protein</fullName>
    </submittedName>
</protein>
<dbReference type="Proteomes" id="UP000003577">
    <property type="component" value="Unassembled WGS sequence"/>
</dbReference>
<organism evidence="1 2">
    <name type="scientific">[Ruminococcus] torques ATCC 27756</name>
    <dbReference type="NCBI Taxonomy" id="411460"/>
    <lineage>
        <taxon>Bacteria</taxon>
        <taxon>Bacillati</taxon>
        <taxon>Bacillota</taxon>
        <taxon>Clostridia</taxon>
        <taxon>Lachnospirales</taxon>
        <taxon>Lachnospiraceae</taxon>
        <taxon>Mediterraneibacter</taxon>
    </lineage>
</organism>
<dbReference type="AlphaFoldDB" id="A5KNV8"/>
<evidence type="ECO:0000313" key="1">
    <source>
        <dbReference type="EMBL" id="EDK23856.1"/>
    </source>
</evidence>
<name>A5KNV8_9FIRM</name>
<comment type="caution">
    <text evidence="1">The sequence shown here is derived from an EMBL/GenBank/DDBJ whole genome shotgun (WGS) entry which is preliminary data.</text>
</comment>
<dbReference type="EMBL" id="AAVP02000010">
    <property type="protein sequence ID" value="EDK23856.1"/>
    <property type="molecule type" value="Genomic_DNA"/>
</dbReference>
<reference evidence="1 2" key="2">
    <citation type="submission" date="2007-04" db="EMBL/GenBank/DDBJ databases">
        <title>Draft genome sequence of Ruminococcus torques (ATCC 27756).</title>
        <authorList>
            <person name="Sudarsanam P."/>
            <person name="Ley R."/>
            <person name="Guruge J."/>
            <person name="Turnbaugh P.J."/>
            <person name="Mahowald M."/>
            <person name="Liep D."/>
            <person name="Gordon J."/>
        </authorList>
    </citation>
    <scope>NUCLEOTIDE SEQUENCE [LARGE SCALE GENOMIC DNA]</scope>
    <source>
        <strain evidence="1 2">ATCC 27756</strain>
    </source>
</reference>
<dbReference type="HOGENOM" id="CLU_175375_1_0_9"/>
<proteinExistence type="predicted"/>
<evidence type="ECO:0000313" key="2">
    <source>
        <dbReference type="Proteomes" id="UP000003577"/>
    </source>
</evidence>
<gene>
    <name evidence="1" type="ORF">RUMTOR_01934</name>
</gene>